<evidence type="ECO:0000313" key="1">
    <source>
        <dbReference type="EMBL" id="MDQ0257652.1"/>
    </source>
</evidence>
<sequence length="45" mass="4831">MALRKQKLKSGDCPYCIGKGYFQLLLGGSETCNSCNGSGRKTTNT</sequence>
<evidence type="ECO:0000313" key="2">
    <source>
        <dbReference type="Proteomes" id="UP001230005"/>
    </source>
</evidence>
<dbReference type="Proteomes" id="UP001230005">
    <property type="component" value="Unassembled WGS sequence"/>
</dbReference>
<dbReference type="InterPro" id="IPR035272">
    <property type="entry name" value="DUF5351"/>
</dbReference>
<dbReference type="EMBL" id="JAUSUG010000031">
    <property type="protein sequence ID" value="MDQ0257652.1"/>
    <property type="molecule type" value="Genomic_DNA"/>
</dbReference>
<keyword evidence="2" id="KW-1185">Reference proteome</keyword>
<comment type="caution">
    <text evidence="1">The sequence shown here is derived from an EMBL/GenBank/DDBJ whole genome shotgun (WGS) entry which is preliminary data.</text>
</comment>
<reference evidence="1 2" key="1">
    <citation type="submission" date="2023-07" db="EMBL/GenBank/DDBJ databases">
        <title>Genomic Encyclopedia of Type Strains, Phase IV (KMG-IV): sequencing the most valuable type-strain genomes for metagenomic binning, comparative biology and taxonomic classification.</title>
        <authorList>
            <person name="Goeker M."/>
        </authorList>
    </citation>
    <scope>NUCLEOTIDE SEQUENCE [LARGE SCALE GENOMIC DNA]</scope>
    <source>
        <strain evidence="1 2">DSM 9768</strain>
    </source>
</reference>
<protein>
    <submittedName>
        <fullName evidence="1">DnaJ-class molecular chaperone</fullName>
    </submittedName>
</protein>
<dbReference type="RefSeq" id="WP_307331712.1">
    <property type="nucleotide sequence ID" value="NZ_JAUSUG010000031.1"/>
</dbReference>
<dbReference type="Pfam" id="PF17302">
    <property type="entry name" value="DUF5351"/>
    <property type="match status" value="1"/>
</dbReference>
<accession>A0ABU0A3R7</accession>
<dbReference type="Gene3D" id="6.20.20.10">
    <property type="match status" value="1"/>
</dbReference>
<proteinExistence type="predicted"/>
<name>A0ABU0A3R7_9BACI</name>
<organism evidence="1 2">
    <name type="scientific">Evansella vedderi</name>
    <dbReference type="NCBI Taxonomy" id="38282"/>
    <lineage>
        <taxon>Bacteria</taxon>
        <taxon>Bacillati</taxon>
        <taxon>Bacillota</taxon>
        <taxon>Bacilli</taxon>
        <taxon>Bacillales</taxon>
        <taxon>Bacillaceae</taxon>
        <taxon>Evansella</taxon>
    </lineage>
</organism>
<gene>
    <name evidence="1" type="ORF">J2S74_005114</name>
</gene>